<proteinExistence type="predicted"/>
<gene>
    <name evidence="1" type="ORF">GII30_14580</name>
</gene>
<dbReference type="PROSITE" id="PS51257">
    <property type="entry name" value="PROKAR_LIPOPROTEIN"/>
    <property type="match status" value="1"/>
</dbReference>
<sequence length="168" mass="17218">MNRTTGAAVLALACSAALTGCMSDDSGQRFSLSGGTSVQIQVPGGWQARDLDGTVLLTPKGDDRDLSALTDALTTTQLGSSSRGANYLTVTGVRQCDGKGKWVWSVPERTNSGVRTGEVRRKTDGGCVAVRAGFAQGSGDDSANTAEAGPPAVDLLKKIVDGEIVTAD</sequence>
<name>A0A857KL03_9ACTN</name>
<reference evidence="1" key="1">
    <citation type="journal article" date="2021" name="Nat. Microbiol.">
        <title>Cocultivation of an ultrasmall environmental parasitic bacterium with lytic ability against bacteria associated with wastewater foams.</title>
        <authorList>
            <person name="Batinovic S."/>
            <person name="Rose J.J.A."/>
            <person name="Ratcliffe J."/>
            <person name="Seviour R.J."/>
            <person name="Petrovski S."/>
        </authorList>
    </citation>
    <scope>NUCLEOTIDE SEQUENCE</scope>
    <source>
        <strain evidence="1">CON44</strain>
    </source>
</reference>
<organism evidence="1">
    <name type="scientific">Gordonia amarae</name>
    <dbReference type="NCBI Taxonomy" id="36821"/>
    <lineage>
        <taxon>Bacteria</taxon>
        <taxon>Bacillati</taxon>
        <taxon>Actinomycetota</taxon>
        <taxon>Actinomycetes</taxon>
        <taxon>Mycobacteriales</taxon>
        <taxon>Gordoniaceae</taxon>
        <taxon>Gordonia</taxon>
    </lineage>
</organism>
<dbReference type="RefSeq" id="WP_005187019.1">
    <property type="nucleotide sequence ID" value="NZ_CP045804.1"/>
</dbReference>
<dbReference type="AlphaFoldDB" id="A0A857KL03"/>
<evidence type="ECO:0000313" key="1">
    <source>
        <dbReference type="EMBL" id="QHN40209.1"/>
    </source>
</evidence>
<dbReference type="EMBL" id="CP045810">
    <property type="protein sequence ID" value="QHN40209.1"/>
    <property type="molecule type" value="Genomic_DNA"/>
</dbReference>
<protein>
    <submittedName>
        <fullName evidence="1">Uncharacterized protein</fullName>
    </submittedName>
</protein>
<accession>A0A857KL03</accession>